<feature type="transmembrane region" description="Helical" evidence="6">
    <location>
        <begin position="475"/>
        <end position="503"/>
    </location>
</feature>
<feature type="transmembrane region" description="Helical" evidence="6">
    <location>
        <begin position="544"/>
        <end position="563"/>
    </location>
</feature>
<dbReference type="GO" id="GO:0015297">
    <property type="term" value="F:antiporter activity"/>
    <property type="evidence" value="ECO:0007669"/>
    <property type="project" value="InterPro"/>
</dbReference>
<feature type="transmembrane region" description="Helical" evidence="6">
    <location>
        <begin position="515"/>
        <end position="532"/>
    </location>
</feature>
<proteinExistence type="inferred from homology"/>
<keyword evidence="4 6" id="KW-1133">Transmembrane helix</keyword>
<evidence type="ECO:0000256" key="2">
    <source>
        <dbReference type="ARBA" id="ARBA00010199"/>
    </source>
</evidence>
<comment type="caution">
    <text evidence="6">Lacks conserved residue(s) required for the propagation of feature annotation.</text>
</comment>
<evidence type="ECO:0000256" key="5">
    <source>
        <dbReference type="ARBA" id="ARBA00023136"/>
    </source>
</evidence>
<dbReference type="InterPro" id="IPR002528">
    <property type="entry name" value="MATE_fam"/>
</dbReference>
<dbReference type="GO" id="GO:0042910">
    <property type="term" value="F:xenobiotic transmembrane transporter activity"/>
    <property type="evidence" value="ECO:0007669"/>
    <property type="project" value="InterPro"/>
</dbReference>
<sequence length="615" mass="67014">MASQVLNLLSNGPHLRKNHVVPLTKCGYPMCSLVPLSSHNFRPLTKKYPHKSYVPIQKALLTTNHLYNGDSNHRVWRRTRGTQIGPVCLGGESAQHIIDKGSEFSEEIVQGSAVEIVEFKEDMPDGNGAITIEENHSERQSKYVAKDGEMEERSLAAVGFRDRCERTWQQMKEVVMFAGPALGIWLCGPLMSLIDTAVIGQSSSLELAAMGPGTVVCDYLCYIFMFLSIATSNMVATSLAQKDEVALQNQLSRLLFVAFACGIGMLLFTKAFGTQVLNAFVGPKNASLVPAASTYVQIRALAWPAVLIGMVAQSASLGMKDSWGPLKVLSVASLINGLGDIILCSFFGYGIAGAAWATMVSQFVAALMMLRSVNKKGYNAFALSVPSSEDIIQIVELAAPVFITMITKVAFYSLLTYFATSMGPDTLAAHQVMIGVYCMCAVWGEPLSQTAQAFMPALIRGVNRNLEKARSLLQSLLICGAVTGFTLGCIGTVVSLLFPYIFTRDSTIISQMHQVIIPFFIGLIVTPPTHSLEGSLLAGRDLNFLSYATISNFCVCSLLLLIISKKALGLQSCWWALAFFQWARFSVAYKRLTSSSGPLYGHETLENEHQKLKVT</sequence>
<name>A0A0D6QX61_ARACU</name>
<evidence type="ECO:0000256" key="4">
    <source>
        <dbReference type="ARBA" id="ARBA00022989"/>
    </source>
</evidence>
<comment type="similarity">
    <text evidence="2 6">Belongs to the multi antimicrobial extrusion (MATE) (TC 2.A.66.1) family.</text>
</comment>
<keyword evidence="3 6" id="KW-0812">Transmembrane</keyword>
<feature type="transmembrane region" description="Helical" evidence="6">
    <location>
        <begin position="174"/>
        <end position="199"/>
    </location>
</feature>
<protein>
    <recommendedName>
        <fullName evidence="6">Protein DETOXIFICATION</fullName>
    </recommendedName>
    <alternativeName>
        <fullName evidence="6">Multidrug and toxic compound extrusion protein</fullName>
    </alternativeName>
</protein>
<evidence type="ECO:0000256" key="1">
    <source>
        <dbReference type="ARBA" id="ARBA00004141"/>
    </source>
</evidence>
<dbReference type="Pfam" id="PF01554">
    <property type="entry name" value="MatE"/>
    <property type="match status" value="1"/>
</dbReference>
<feature type="transmembrane region" description="Helical" evidence="6">
    <location>
        <begin position="349"/>
        <end position="370"/>
    </location>
</feature>
<dbReference type="AlphaFoldDB" id="A0A0D6QX61"/>
<comment type="subcellular location">
    <subcellularLocation>
        <location evidence="1">Membrane</location>
        <topology evidence="1">Multi-pass membrane protein</topology>
    </subcellularLocation>
</comment>
<organism evidence="7">
    <name type="scientific">Araucaria cunninghamii</name>
    <name type="common">Hoop pine</name>
    <name type="synonym">Moreton Bay pine</name>
    <dbReference type="NCBI Taxonomy" id="56994"/>
    <lineage>
        <taxon>Eukaryota</taxon>
        <taxon>Viridiplantae</taxon>
        <taxon>Streptophyta</taxon>
        <taxon>Embryophyta</taxon>
        <taxon>Tracheophyta</taxon>
        <taxon>Spermatophyta</taxon>
        <taxon>Pinopsida</taxon>
        <taxon>Pinidae</taxon>
        <taxon>Conifers II</taxon>
        <taxon>Araucariales</taxon>
        <taxon>Araucariaceae</taxon>
        <taxon>Araucaria</taxon>
    </lineage>
</organism>
<dbReference type="GO" id="GO:0016020">
    <property type="term" value="C:membrane"/>
    <property type="evidence" value="ECO:0007669"/>
    <property type="project" value="UniProtKB-SubCell"/>
</dbReference>
<evidence type="ECO:0000256" key="6">
    <source>
        <dbReference type="RuleBase" id="RU004914"/>
    </source>
</evidence>
<evidence type="ECO:0000256" key="3">
    <source>
        <dbReference type="ARBA" id="ARBA00022692"/>
    </source>
</evidence>
<dbReference type="CDD" id="cd13136">
    <property type="entry name" value="MATE_DinF_like"/>
    <property type="match status" value="1"/>
</dbReference>
<feature type="transmembrane region" description="Helical" evidence="6">
    <location>
        <begin position="219"/>
        <end position="239"/>
    </location>
</feature>
<dbReference type="InterPro" id="IPR044644">
    <property type="entry name" value="DinF-like"/>
</dbReference>
<feature type="transmembrane region" description="Helical" evidence="6">
    <location>
        <begin position="251"/>
        <end position="272"/>
    </location>
</feature>
<dbReference type="NCBIfam" id="TIGR00797">
    <property type="entry name" value="matE"/>
    <property type="match status" value="1"/>
</dbReference>
<keyword evidence="5 6" id="KW-0472">Membrane</keyword>
<dbReference type="PANTHER" id="PTHR42893">
    <property type="entry name" value="PROTEIN DETOXIFICATION 44, CHLOROPLASTIC-RELATED"/>
    <property type="match status" value="1"/>
</dbReference>
<accession>A0A0D6QX61</accession>
<dbReference type="PANTHER" id="PTHR42893:SF9">
    <property type="entry name" value="PROTEIN DETOXIFICATION 46, CHLOROPLASTIC"/>
    <property type="match status" value="1"/>
</dbReference>
<feature type="transmembrane region" description="Helical" evidence="6">
    <location>
        <begin position="391"/>
        <end position="415"/>
    </location>
</feature>
<evidence type="ECO:0000313" key="7">
    <source>
        <dbReference type="EMBL" id="JAG94593.1"/>
    </source>
</evidence>
<reference evidence="7" key="1">
    <citation type="submission" date="2015-03" db="EMBL/GenBank/DDBJ databases">
        <title>A transcriptome of Araucaria cunninghamii, an australian fine timber species.</title>
        <authorList>
            <person name="Jing Yi C.J.Y."/>
            <person name="Yin San L.Y.S."/>
            <person name="Abdul Karim S.S."/>
            <person name="Wan Azmi N.N."/>
            <person name="Hercus R.R."/>
            <person name="Croft L.L."/>
        </authorList>
    </citation>
    <scope>NUCLEOTIDE SEQUENCE</scope>
    <source>
        <strain evidence="7">MI0301</strain>
        <tissue evidence="7">Leaf</tissue>
    </source>
</reference>
<dbReference type="EMBL" id="GCKF01043038">
    <property type="protein sequence ID" value="JAG94593.1"/>
    <property type="molecule type" value="Transcribed_RNA"/>
</dbReference>